<evidence type="ECO:0000313" key="3">
    <source>
        <dbReference type="Proteomes" id="UP000001052"/>
    </source>
</evidence>
<feature type="coiled-coil region" evidence="1">
    <location>
        <begin position="105"/>
        <end position="132"/>
    </location>
</feature>
<keyword evidence="1" id="KW-0175">Coiled coil</keyword>
<evidence type="ECO:0000313" key="2">
    <source>
        <dbReference type="EMBL" id="ACV68528.1"/>
    </source>
</evidence>
<protein>
    <submittedName>
        <fullName evidence="2">Cyclopropane-fatty-acyl-phospholipid synthase</fullName>
    </submittedName>
</protein>
<dbReference type="Proteomes" id="UP000001052">
    <property type="component" value="Chromosome"/>
</dbReference>
<dbReference type="PANTHER" id="PTHR43832:SF1">
    <property type="entry name" value="S-ADENOSYL-L-METHIONINE-DEPENDENT METHYLTRANSFERASES SUPERFAMILY PROTEIN"/>
    <property type="match status" value="1"/>
</dbReference>
<reference evidence="2 3" key="2">
    <citation type="journal article" date="2010" name="Stand. Genomic Sci.">
        <title>Complete genome sequence of Desulfohalobium retbaense type strain (HR(100)).</title>
        <authorList>
            <person name="Spring S."/>
            <person name="Nolan M."/>
            <person name="Lapidus A."/>
            <person name="Glavina Del Rio T."/>
            <person name="Copeland A."/>
            <person name="Tice H."/>
            <person name="Cheng J.F."/>
            <person name="Lucas S."/>
            <person name="Land M."/>
            <person name="Chen F."/>
            <person name="Bruce D."/>
            <person name="Goodwin L."/>
            <person name="Pitluck S."/>
            <person name="Ivanova N."/>
            <person name="Mavromatis K."/>
            <person name="Mikhailova N."/>
            <person name="Pati A."/>
            <person name="Chen A."/>
            <person name="Palaniappan K."/>
            <person name="Hauser L."/>
            <person name="Chang Y.J."/>
            <person name="Jeffries C.D."/>
            <person name="Munk C."/>
            <person name="Kiss H."/>
            <person name="Chain P."/>
            <person name="Han C."/>
            <person name="Brettin T."/>
            <person name="Detter J.C."/>
            <person name="Schuler E."/>
            <person name="Goker M."/>
            <person name="Rohde M."/>
            <person name="Bristow J."/>
            <person name="Eisen J.A."/>
            <person name="Markowitz V."/>
            <person name="Hugenholtz P."/>
            <person name="Kyrpides N.C."/>
            <person name="Klenk H.P."/>
        </authorList>
    </citation>
    <scope>NUCLEOTIDE SEQUENCE [LARGE SCALE GENOMIC DNA]</scope>
    <source>
        <strain evidence="2 3">DSM 5692</strain>
    </source>
</reference>
<dbReference type="STRING" id="485915.Dret_1240"/>
<dbReference type="OrthoDB" id="9811000at2"/>
<dbReference type="PANTHER" id="PTHR43832">
    <property type="match status" value="1"/>
</dbReference>
<gene>
    <name evidence="2" type="ordered locus">Dret_1240</name>
</gene>
<dbReference type="KEGG" id="drt:Dret_1240"/>
<dbReference type="CDD" id="cd02440">
    <property type="entry name" value="AdoMet_MTases"/>
    <property type="match status" value="1"/>
</dbReference>
<keyword evidence="3" id="KW-1185">Reference proteome</keyword>
<dbReference type="HOGENOM" id="CLU_045794_0_0_7"/>
<dbReference type="Pfam" id="PF02353">
    <property type="entry name" value="CMAS"/>
    <property type="match status" value="1"/>
</dbReference>
<reference evidence="3" key="1">
    <citation type="submission" date="2009-09" db="EMBL/GenBank/DDBJ databases">
        <title>The complete chromosome of Desulfohalobium retbaense DSM 5692.</title>
        <authorList>
            <consortium name="US DOE Joint Genome Institute (JGI-PGF)"/>
            <person name="Lucas S."/>
            <person name="Copeland A."/>
            <person name="Lapidus A."/>
            <person name="Glavina del Rio T."/>
            <person name="Dalin E."/>
            <person name="Tice H."/>
            <person name="Bruce D."/>
            <person name="Goodwin L."/>
            <person name="Pitluck S."/>
            <person name="Kyrpides N."/>
            <person name="Mavromatis K."/>
            <person name="Ivanova N."/>
            <person name="Mikhailova N."/>
            <person name="Munk A.C."/>
            <person name="Brettin T."/>
            <person name="Detter J.C."/>
            <person name="Han C."/>
            <person name="Tapia R."/>
            <person name="Larimer F."/>
            <person name="Land M."/>
            <person name="Hauser L."/>
            <person name="Markowitz V."/>
            <person name="Cheng J.-F."/>
            <person name="Hugenholtz P."/>
            <person name="Woyke T."/>
            <person name="Wu D."/>
            <person name="Spring S."/>
            <person name="Klenk H.-P."/>
            <person name="Eisen J.A."/>
        </authorList>
    </citation>
    <scope>NUCLEOTIDE SEQUENCE [LARGE SCALE GENOMIC DNA]</scope>
    <source>
        <strain evidence="3">DSM 5692</strain>
    </source>
</reference>
<dbReference type="eggNOG" id="COG2230">
    <property type="taxonomic scope" value="Bacteria"/>
</dbReference>
<dbReference type="RefSeq" id="WP_015751675.1">
    <property type="nucleotide sequence ID" value="NC_013223.1"/>
</dbReference>
<dbReference type="EMBL" id="CP001734">
    <property type="protein sequence ID" value="ACV68528.1"/>
    <property type="molecule type" value="Genomic_DNA"/>
</dbReference>
<dbReference type="InterPro" id="IPR029063">
    <property type="entry name" value="SAM-dependent_MTases_sf"/>
</dbReference>
<evidence type="ECO:0000256" key="1">
    <source>
        <dbReference type="SAM" id="Coils"/>
    </source>
</evidence>
<dbReference type="Gene3D" id="3.40.50.150">
    <property type="entry name" value="Vaccinia Virus protein VP39"/>
    <property type="match status" value="1"/>
</dbReference>
<dbReference type="SUPFAM" id="SSF53335">
    <property type="entry name" value="S-adenosyl-L-methionine-dependent methyltransferases"/>
    <property type="match status" value="1"/>
</dbReference>
<organism evidence="2 3">
    <name type="scientific">Desulfohalobium retbaense (strain ATCC 49708 / DSM 5692 / JCM 16813 / HR100)</name>
    <dbReference type="NCBI Taxonomy" id="485915"/>
    <lineage>
        <taxon>Bacteria</taxon>
        <taxon>Pseudomonadati</taxon>
        <taxon>Thermodesulfobacteriota</taxon>
        <taxon>Desulfovibrionia</taxon>
        <taxon>Desulfovibrionales</taxon>
        <taxon>Desulfohalobiaceae</taxon>
        <taxon>Desulfohalobium</taxon>
    </lineage>
</organism>
<dbReference type="AlphaFoldDB" id="C8X1V6"/>
<accession>C8X1V6</accession>
<sequence length="362" mass="40527">MSLGTYLAETGRLPDSLIRAAIRARHRAVLRREDPGSSEACQELVRTHLRSMAAGPIAAAPQASNQQHYEVPPRFFEIMLGPWMKYSACLWSEPELGRIPGPQAAERERTELQAAEERMLALSAERAGLQDGMRVLDLGCGWGSFTLWAAERFPNSRFWAVSNARDQGLHIREQAAKRGLSNVEALTADMNDFAPPAAAVPFDRIVSVEMFEHMRNWQALLARIASWLADGGHLFLHVFTHRELAYFFRSGPGHWMGELFFTGGMMPSDSLALHLQQALVLEDHWRVSGRHYARTLDAWLALLDASPEAARDCLAPGAGSVGPQRQLVRWRLFLMACSELFAFAGGDEWLVSQYLFSKRTPQ</sequence>
<name>C8X1V6_DESRD</name>
<proteinExistence type="predicted"/>